<accession>A0AAW1UWQ8</accession>
<organism evidence="3 4">
    <name type="scientific">Henosepilachna vigintioctopunctata</name>
    <dbReference type="NCBI Taxonomy" id="420089"/>
    <lineage>
        <taxon>Eukaryota</taxon>
        <taxon>Metazoa</taxon>
        <taxon>Ecdysozoa</taxon>
        <taxon>Arthropoda</taxon>
        <taxon>Hexapoda</taxon>
        <taxon>Insecta</taxon>
        <taxon>Pterygota</taxon>
        <taxon>Neoptera</taxon>
        <taxon>Endopterygota</taxon>
        <taxon>Coleoptera</taxon>
        <taxon>Polyphaga</taxon>
        <taxon>Cucujiformia</taxon>
        <taxon>Coccinelloidea</taxon>
        <taxon>Coccinellidae</taxon>
        <taxon>Epilachninae</taxon>
        <taxon>Epilachnini</taxon>
        <taxon>Henosepilachna</taxon>
    </lineage>
</organism>
<feature type="compositionally biased region" description="Polar residues" evidence="1">
    <location>
        <begin position="168"/>
        <end position="177"/>
    </location>
</feature>
<evidence type="ECO:0000259" key="2">
    <source>
        <dbReference type="PROSITE" id="PS51029"/>
    </source>
</evidence>
<name>A0AAW1UWQ8_9CUCU</name>
<gene>
    <name evidence="3" type="ORF">WA026_023359</name>
</gene>
<reference evidence="3 4" key="1">
    <citation type="submission" date="2023-03" db="EMBL/GenBank/DDBJ databases">
        <title>Genome insight into feeding habits of ladybird beetles.</title>
        <authorList>
            <person name="Li H.-S."/>
            <person name="Huang Y.-H."/>
            <person name="Pang H."/>
        </authorList>
    </citation>
    <scope>NUCLEOTIDE SEQUENCE [LARGE SCALE GENOMIC DNA]</scope>
    <source>
        <strain evidence="3">SYSU_2023b</strain>
        <tissue evidence="3">Whole body</tissue>
    </source>
</reference>
<proteinExistence type="predicted"/>
<dbReference type="Pfam" id="PF10545">
    <property type="entry name" value="MADF_DNA_bdg"/>
    <property type="match status" value="1"/>
</dbReference>
<sequence length="259" mass="30700">MDWTNENVLEFLEEYEKESVIWNPAHGGHKNRNLVYDAWKRIEFNLGEKYSVTELKKKKESLMATFRSLYNKVKESSKNGAEAEKVYQPNWFAYEKMASFLRKKNQTEDPTTEMVRQINILHSLADKSWGFAEDNSTYGETKEEMQENIYEFESIESDKNNAKDEVEPSTSNSFSKRCSQKRKRTVEEDEPERKLDDAYSVLQSITEKVVKEKDYLDKYGEVVAERLRQLEDRNRDIAINRIDNILFELKMNQGFCRNY</sequence>
<dbReference type="InterPro" id="IPR006578">
    <property type="entry name" value="MADF-dom"/>
</dbReference>
<dbReference type="PROSITE" id="PS51029">
    <property type="entry name" value="MADF"/>
    <property type="match status" value="1"/>
</dbReference>
<dbReference type="PANTHER" id="PTHR21505">
    <property type="entry name" value="MADF DOMAIN-CONTAINING PROTEIN-RELATED"/>
    <property type="match status" value="1"/>
</dbReference>
<comment type="caution">
    <text evidence="3">The sequence shown here is derived from an EMBL/GenBank/DDBJ whole genome shotgun (WGS) entry which is preliminary data.</text>
</comment>
<dbReference type="PANTHER" id="PTHR21505:SF12">
    <property type="entry name" value="MADF DOMAIN-CONTAINING PROTEIN-RELATED"/>
    <property type="match status" value="1"/>
</dbReference>
<dbReference type="AlphaFoldDB" id="A0AAW1UWQ8"/>
<dbReference type="Proteomes" id="UP001431783">
    <property type="component" value="Unassembled WGS sequence"/>
</dbReference>
<evidence type="ECO:0000313" key="3">
    <source>
        <dbReference type="EMBL" id="KAK9887554.1"/>
    </source>
</evidence>
<feature type="compositionally biased region" description="Basic and acidic residues" evidence="1">
    <location>
        <begin position="156"/>
        <end position="166"/>
    </location>
</feature>
<keyword evidence="4" id="KW-1185">Reference proteome</keyword>
<evidence type="ECO:0000256" key="1">
    <source>
        <dbReference type="SAM" id="MobiDB-lite"/>
    </source>
</evidence>
<protein>
    <recommendedName>
        <fullName evidence="2">MADF domain-containing protein</fullName>
    </recommendedName>
</protein>
<evidence type="ECO:0000313" key="4">
    <source>
        <dbReference type="Proteomes" id="UP001431783"/>
    </source>
</evidence>
<feature type="domain" description="MADF" evidence="2">
    <location>
        <begin position="10"/>
        <end position="106"/>
    </location>
</feature>
<feature type="region of interest" description="Disordered" evidence="1">
    <location>
        <begin position="154"/>
        <end position="194"/>
    </location>
</feature>
<dbReference type="SMART" id="SM00595">
    <property type="entry name" value="MADF"/>
    <property type="match status" value="1"/>
</dbReference>
<dbReference type="EMBL" id="JARQZJ010000114">
    <property type="protein sequence ID" value="KAK9887554.1"/>
    <property type="molecule type" value="Genomic_DNA"/>
</dbReference>